<name>A0ACC0TDN4_POPTR</name>
<dbReference type="EMBL" id="CM009291">
    <property type="protein sequence ID" value="KAI9399639.1"/>
    <property type="molecule type" value="Genomic_DNA"/>
</dbReference>
<accession>A0ACC0TDN4</accession>
<dbReference type="Proteomes" id="UP000006729">
    <property type="component" value="Chromosome 2"/>
</dbReference>
<evidence type="ECO:0000313" key="1">
    <source>
        <dbReference type="EMBL" id="KAI9399639.1"/>
    </source>
</evidence>
<sequence>MNHVLLSSFLELLFCVIPVLEFCFGLMVVLYDVAVVFGDQLHQDKMWTISWLEVFEVLIFLSEESKSA</sequence>
<organism evidence="1 2">
    <name type="scientific">Populus trichocarpa</name>
    <name type="common">Western balsam poplar</name>
    <name type="synonym">Populus balsamifera subsp. trichocarpa</name>
    <dbReference type="NCBI Taxonomy" id="3694"/>
    <lineage>
        <taxon>Eukaryota</taxon>
        <taxon>Viridiplantae</taxon>
        <taxon>Streptophyta</taxon>
        <taxon>Embryophyta</taxon>
        <taxon>Tracheophyta</taxon>
        <taxon>Spermatophyta</taxon>
        <taxon>Magnoliopsida</taxon>
        <taxon>eudicotyledons</taxon>
        <taxon>Gunneridae</taxon>
        <taxon>Pentapetalae</taxon>
        <taxon>rosids</taxon>
        <taxon>fabids</taxon>
        <taxon>Malpighiales</taxon>
        <taxon>Salicaceae</taxon>
        <taxon>Saliceae</taxon>
        <taxon>Populus</taxon>
    </lineage>
</organism>
<keyword evidence="2" id="KW-1185">Reference proteome</keyword>
<protein>
    <submittedName>
        <fullName evidence="1">Uncharacterized protein</fullName>
    </submittedName>
</protein>
<evidence type="ECO:0000313" key="2">
    <source>
        <dbReference type="Proteomes" id="UP000006729"/>
    </source>
</evidence>
<proteinExistence type="predicted"/>
<comment type="caution">
    <text evidence="1">The sequence shown here is derived from an EMBL/GenBank/DDBJ whole genome shotgun (WGS) entry which is preliminary data.</text>
</comment>
<gene>
    <name evidence="1" type="ORF">POPTR_002G127201v4</name>
</gene>
<reference evidence="1 2" key="1">
    <citation type="journal article" date="2006" name="Science">
        <title>The genome of black cottonwood, Populus trichocarpa (Torr. &amp; Gray).</title>
        <authorList>
            <person name="Tuskan G.A."/>
            <person name="Difazio S."/>
            <person name="Jansson S."/>
            <person name="Bohlmann J."/>
            <person name="Grigoriev I."/>
            <person name="Hellsten U."/>
            <person name="Putnam N."/>
            <person name="Ralph S."/>
            <person name="Rombauts S."/>
            <person name="Salamov A."/>
            <person name="Schein J."/>
            <person name="Sterck L."/>
            <person name="Aerts A."/>
            <person name="Bhalerao R.R."/>
            <person name="Bhalerao R.P."/>
            <person name="Blaudez D."/>
            <person name="Boerjan W."/>
            <person name="Brun A."/>
            <person name="Brunner A."/>
            <person name="Busov V."/>
            <person name="Campbell M."/>
            <person name="Carlson J."/>
            <person name="Chalot M."/>
            <person name="Chapman J."/>
            <person name="Chen G.L."/>
            <person name="Cooper D."/>
            <person name="Coutinho P.M."/>
            <person name="Couturier J."/>
            <person name="Covert S."/>
            <person name="Cronk Q."/>
            <person name="Cunningham R."/>
            <person name="Davis J."/>
            <person name="Degroeve S."/>
            <person name="Dejardin A."/>
            <person name="Depamphilis C."/>
            <person name="Detter J."/>
            <person name="Dirks B."/>
            <person name="Dubchak I."/>
            <person name="Duplessis S."/>
            <person name="Ehlting J."/>
            <person name="Ellis B."/>
            <person name="Gendler K."/>
            <person name="Goodstein D."/>
            <person name="Gribskov M."/>
            <person name="Grimwood J."/>
            <person name="Groover A."/>
            <person name="Gunter L."/>
            <person name="Hamberger B."/>
            <person name="Heinze B."/>
            <person name="Helariutta Y."/>
            <person name="Henrissat B."/>
            <person name="Holligan D."/>
            <person name="Holt R."/>
            <person name="Huang W."/>
            <person name="Islam-Faridi N."/>
            <person name="Jones S."/>
            <person name="Jones-Rhoades M."/>
            <person name="Jorgensen R."/>
            <person name="Joshi C."/>
            <person name="Kangasjarvi J."/>
            <person name="Karlsson J."/>
            <person name="Kelleher C."/>
            <person name="Kirkpatrick R."/>
            <person name="Kirst M."/>
            <person name="Kohler A."/>
            <person name="Kalluri U."/>
            <person name="Larimer F."/>
            <person name="Leebens-Mack J."/>
            <person name="Leple J.C."/>
            <person name="Locascio P."/>
            <person name="Lou Y."/>
            <person name="Lucas S."/>
            <person name="Martin F."/>
            <person name="Montanini B."/>
            <person name="Napoli C."/>
            <person name="Nelson D.R."/>
            <person name="Nelson C."/>
            <person name="Nieminen K."/>
            <person name="Nilsson O."/>
            <person name="Pereda V."/>
            <person name="Peter G."/>
            <person name="Philippe R."/>
            <person name="Pilate G."/>
            <person name="Poliakov A."/>
            <person name="Razumovskaya J."/>
            <person name="Richardson P."/>
            <person name="Rinaldi C."/>
            <person name="Ritland K."/>
            <person name="Rouze P."/>
            <person name="Ryaboy D."/>
            <person name="Schmutz J."/>
            <person name="Schrader J."/>
            <person name="Segerman B."/>
            <person name="Shin H."/>
            <person name="Siddiqui A."/>
            <person name="Sterky F."/>
            <person name="Terry A."/>
            <person name="Tsai C.J."/>
            <person name="Uberbacher E."/>
            <person name="Unneberg P."/>
            <person name="Vahala J."/>
            <person name="Wall K."/>
            <person name="Wessler S."/>
            <person name="Yang G."/>
            <person name="Yin T."/>
            <person name="Douglas C."/>
            <person name="Marra M."/>
            <person name="Sandberg G."/>
            <person name="Van de Peer Y."/>
            <person name="Rokhsar D."/>
        </authorList>
    </citation>
    <scope>NUCLEOTIDE SEQUENCE [LARGE SCALE GENOMIC DNA]</scope>
    <source>
        <strain evidence="2">cv. Nisqually</strain>
    </source>
</reference>